<dbReference type="InterPro" id="IPR029063">
    <property type="entry name" value="SAM-dependent_MTases_sf"/>
</dbReference>
<keyword evidence="3 4" id="KW-0949">S-adenosyl-L-methionine</keyword>
<dbReference type="EMBL" id="JAVMIP010000012">
    <property type="protein sequence ID" value="MDS3861476.1"/>
    <property type="molecule type" value="Genomic_DNA"/>
</dbReference>
<dbReference type="PANTHER" id="PTHR44068:SF11">
    <property type="entry name" value="GERANYL DIPHOSPHATE 2-C-METHYLTRANSFERASE"/>
    <property type="match status" value="1"/>
</dbReference>
<proteinExistence type="inferred from homology"/>
<dbReference type="InterPro" id="IPR013216">
    <property type="entry name" value="Methyltransf_11"/>
</dbReference>
<comment type="caution">
    <text evidence="6">The sequence shown here is derived from an EMBL/GenBank/DDBJ whole genome shotgun (WGS) entry which is preliminary data.</text>
</comment>
<dbReference type="RefSeq" id="WP_322878718.1">
    <property type="nucleotide sequence ID" value="NZ_JAVMIP010000012.1"/>
</dbReference>
<dbReference type="Proteomes" id="UP001268256">
    <property type="component" value="Unassembled WGS sequence"/>
</dbReference>
<reference evidence="7" key="1">
    <citation type="submission" date="2023-07" db="EMBL/GenBank/DDBJ databases">
        <authorList>
            <person name="Luz R."/>
            <person name="Cordeiro R."/>
            <person name="Fonseca A."/>
            <person name="Goncalves V."/>
        </authorList>
    </citation>
    <scope>NUCLEOTIDE SEQUENCE [LARGE SCALE GENOMIC DNA]</scope>
    <source>
        <strain evidence="7">BACA0444</strain>
    </source>
</reference>
<keyword evidence="7" id="KW-1185">Reference proteome</keyword>
<dbReference type="GO" id="GO:0008757">
    <property type="term" value="F:S-adenosylmethionine-dependent methyltransferase activity"/>
    <property type="evidence" value="ECO:0007669"/>
    <property type="project" value="InterPro"/>
</dbReference>
<dbReference type="SUPFAM" id="SSF53335">
    <property type="entry name" value="S-adenosyl-L-methionine-dependent methyltransferases"/>
    <property type="match status" value="1"/>
</dbReference>
<feature type="region of interest" description="SAM motif III" evidence="4">
    <location>
        <begin position="156"/>
        <end position="165"/>
    </location>
</feature>
<evidence type="ECO:0000313" key="7">
    <source>
        <dbReference type="Proteomes" id="UP001268256"/>
    </source>
</evidence>
<dbReference type="PANTHER" id="PTHR44068">
    <property type="entry name" value="ZGC:194242"/>
    <property type="match status" value="1"/>
</dbReference>
<evidence type="ECO:0000256" key="2">
    <source>
        <dbReference type="ARBA" id="ARBA00022679"/>
    </source>
</evidence>
<dbReference type="Pfam" id="PF08241">
    <property type="entry name" value="Methyltransf_11"/>
    <property type="match status" value="1"/>
</dbReference>
<keyword evidence="2 4" id="KW-0808">Transferase</keyword>
<evidence type="ECO:0000259" key="5">
    <source>
        <dbReference type="Pfam" id="PF08241"/>
    </source>
</evidence>
<dbReference type="GO" id="GO:0032259">
    <property type="term" value="P:methylation"/>
    <property type="evidence" value="ECO:0007669"/>
    <property type="project" value="UniProtKB-UniRule"/>
</dbReference>
<dbReference type="AlphaFoldDB" id="A0AAE4JWW3"/>
<keyword evidence="1 4" id="KW-0489">Methyltransferase</keyword>
<evidence type="ECO:0000313" key="6">
    <source>
        <dbReference type="EMBL" id="MDS3861476.1"/>
    </source>
</evidence>
<comment type="similarity">
    <text evidence="4">Belongs to the class I-like SAM-binding methyltransferase superfamily. gTMT family.</text>
</comment>
<feature type="region of interest" description="SAM motif II" evidence="4">
    <location>
        <begin position="129"/>
        <end position="137"/>
    </location>
</feature>
<gene>
    <name evidence="6" type="ORF">RIF25_11730</name>
</gene>
<dbReference type="InterPro" id="IPR050447">
    <property type="entry name" value="Erg6_SMT_methyltransf"/>
</dbReference>
<evidence type="ECO:0000256" key="3">
    <source>
        <dbReference type="ARBA" id="ARBA00022691"/>
    </source>
</evidence>
<sequence>MAPSLEQKISAFYDRSSGLWEQIWGEHMHHGYYGPTGETPKSRLQAQIDLIEELLHWGAVERGADILDVGCGIGGSSIYLAGKFGANVTGITLSSVQAGRGQSRAQRLGLADRVSFQVANALEMPFADQSFDLVWTLESGEHMADKAQFLQECCRVLQPGGKLLMATWCHRPTLPDYPPLTEKESEHLRRIYQVYCLPYVISLPDYQAIATTLPLTEVKTADWSSAVAPFWQDVIASTTSPQALWGLLTAGWSTVEAALSLGLMSQGFRSGLIRYGLLQGVKVADEVGNF</sequence>
<dbReference type="InterPro" id="IPR025774">
    <property type="entry name" value="PiNMT-like"/>
</dbReference>
<accession>A0AAE4JWW3</accession>
<dbReference type="Gene3D" id="3.40.50.150">
    <property type="entry name" value="Vaccinia Virus protein VP39"/>
    <property type="match status" value="1"/>
</dbReference>
<dbReference type="CDD" id="cd02440">
    <property type="entry name" value="AdoMet_MTases"/>
    <property type="match status" value="1"/>
</dbReference>
<protein>
    <submittedName>
        <fullName evidence="6">Methyltransferase domain-containing protein</fullName>
    </submittedName>
</protein>
<name>A0AAE4JWW3_9CYAN</name>
<evidence type="ECO:0000256" key="4">
    <source>
        <dbReference type="PROSITE-ProRule" id="PRU00914"/>
    </source>
</evidence>
<evidence type="ECO:0000256" key="1">
    <source>
        <dbReference type="ARBA" id="ARBA00022603"/>
    </source>
</evidence>
<feature type="domain" description="Methyltransferase type 11" evidence="5">
    <location>
        <begin position="67"/>
        <end position="164"/>
    </location>
</feature>
<dbReference type="PROSITE" id="PS51581">
    <property type="entry name" value="SAM_GTMT"/>
    <property type="match status" value="1"/>
</dbReference>
<organism evidence="6 7">
    <name type="scientific">Pseudocalidococcus azoricus BACA0444</name>
    <dbReference type="NCBI Taxonomy" id="2918990"/>
    <lineage>
        <taxon>Bacteria</taxon>
        <taxon>Bacillati</taxon>
        <taxon>Cyanobacteriota</taxon>
        <taxon>Cyanophyceae</taxon>
        <taxon>Acaryochloridales</taxon>
        <taxon>Thermosynechococcaceae</taxon>
        <taxon>Pseudocalidococcus</taxon>
        <taxon>Pseudocalidococcus azoricus</taxon>
    </lineage>
</organism>
<feature type="region of interest" description="SAM motif I" evidence="4">
    <location>
        <begin position="66"/>
        <end position="75"/>
    </location>
</feature>